<name>A0A8J3L1F2_9ACTN</name>
<organism evidence="4 5">
    <name type="scientific">Catellatospora coxensis</name>
    <dbReference type="NCBI Taxonomy" id="310354"/>
    <lineage>
        <taxon>Bacteria</taxon>
        <taxon>Bacillati</taxon>
        <taxon>Actinomycetota</taxon>
        <taxon>Actinomycetes</taxon>
        <taxon>Micromonosporales</taxon>
        <taxon>Micromonosporaceae</taxon>
        <taxon>Catellatospora</taxon>
    </lineage>
</organism>
<evidence type="ECO:0000313" key="4">
    <source>
        <dbReference type="EMBL" id="GIG09494.1"/>
    </source>
</evidence>
<keyword evidence="2" id="KW-0812">Transmembrane</keyword>
<keyword evidence="2" id="KW-1133">Transmembrane helix</keyword>
<comment type="caution">
    <text evidence="4">The sequence shown here is derived from an EMBL/GenBank/DDBJ whole genome shotgun (WGS) entry which is preliminary data.</text>
</comment>
<dbReference type="SMART" id="SM00460">
    <property type="entry name" value="TGc"/>
    <property type="match status" value="1"/>
</dbReference>
<dbReference type="RefSeq" id="WP_203696528.1">
    <property type="nucleotide sequence ID" value="NZ_BONI01000066.1"/>
</dbReference>
<dbReference type="Gene3D" id="3.10.620.30">
    <property type="match status" value="1"/>
</dbReference>
<dbReference type="AlphaFoldDB" id="A0A8J3L1F2"/>
<gene>
    <name evidence="4" type="ORF">Cco03nite_61940</name>
</gene>
<feature type="transmembrane region" description="Helical" evidence="2">
    <location>
        <begin position="167"/>
        <end position="189"/>
    </location>
</feature>
<feature type="region of interest" description="Disordered" evidence="1">
    <location>
        <begin position="1"/>
        <end position="20"/>
    </location>
</feature>
<keyword evidence="5" id="KW-1185">Reference proteome</keyword>
<dbReference type="Pfam" id="PF11992">
    <property type="entry name" value="TgpA_N"/>
    <property type="match status" value="1"/>
</dbReference>
<feature type="transmembrane region" description="Helical" evidence="2">
    <location>
        <begin position="28"/>
        <end position="48"/>
    </location>
</feature>
<feature type="compositionally biased region" description="Pro residues" evidence="1">
    <location>
        <begin position="89"/>
        <end position="101"/>
    </location>
</feature>
<feature type="domain" description="Transglutaminase-like" evidence="3">
    <location>
        <begin position="500"/>
        <end position="567"/>
    </location>
</feature>
<feature type="transmembrane region" description="Helical" evidence="2">
    <location>
        <begin position="54"/>
        <end position="75"/>
    </location>
</feature>
<reference evidence="4 5" key="1">
    <citation type="submission" date="2021-01" db="EMBL/GenBank/DDBJ databases">
        <title>Whole genome shotgun sequence of Catellatospora coxensis NBRC 107359.</title>
        <authorList>
            <person name="Komaki H."/>
            <person name="Tamura T."/>
        </authorList>
    </citation>
    <scope>NUCLEOTIDE SEQUENCE [LARGE SCALE GENOMIC DNA]</scope>
    <source>
        <strain evidence="4 5">NBRC 107359</strain>
    </source>
</reference>
<dbReference type="InterPro" id="IPR038765">
    <property type="entry name" value="Papain-like_cys_pep_sf"/>
</dbReference>
<evidence type="ECO:0000313" key="5">
    <source>
        <dbReference type="Proteomes" id="UP000630887"/>
    </source>
</evidence>
<dbReference type="Proteomes" id="UP000630887">
    <property type="component" value="Unassembled WGS sequence"/>
</dbReference>
<dbReference type="EMBL" id="BONI01000066">
    <property type="protein sequence ID" value="GIG09494.1"/>
    <property type="molecule type" value="Genomic_DNA"/>
</dbReference>
<accession>A0A8J3L1F2</accession>
<proteinExistence type="predicted"/>
<evidence type="ECO:0000256" key="1">
    <source>
        <dbReference type="SAM" id="MobiDB-lite"/>
    </source>
</evidence>
<feature type="region of interest" description="Disordered" evidence="1">
    <location>
        <begin position="79"/>
        <end position="107"/>
    </location>
</feature>
<feature type="transmembrane region" description="Helical" evidence="2">
    <location>
        <begin position="196"/>
        <end position="215"/>
    </location>
</feature>
<dbReference type="Pfam" id="PF01841">
    <property type="entry name" value="Transglut_core"/>
    <property type="match status" value="1"/>
</dbReference>
<dbReference type="InterPro" id="IPR021878">
    <property type="entry name" value="TgpA_N"/>
</dbReference>
<dbReference type="InterPro" id="IPR002931">
    <property type="entry name" value="Transglutaminase-like"/>
</dbReference>
<sequence length="755" mass="77135">MTAPVTASRGRVPASATAGRGPLGGASLPTWLAAAAAGMCAAAGWLRVLPGTRMALLLALAATAPLLLAAASRLLRRTASTRDTRPDGGPRPPTAPPPAPAPVSRSVPASTPVLMPVPLTLGLSLAVAAPVAAAGFWGSPARFAQAAAAAVDGWAHLLATTVPAGPAPLLATGPFLLVWVAAAITGELLARTTRAAWAVVTPAAVVFAASCALAGGTAYAVTAAAAFTLGGVLLLRARARDLRGPVPVATRPARVARVARAGAAAVAALAVAAVVVPHLPARPRVDPRDHVTVPDTPLTGVNPLDRVSPWLSTPDTELFRVTGDGPLPQRLALVALDAYDGRTWTSTARYRPAGSGVPHAPSGGRRLTVEVTVAGLGGVALPAVERPVRLDGPATLAVDPDTGLLLDTGGLAPGLRYTMTSLLPAPPQPADVDAAPRDPAPATALPPGVPAEIDALARTAIGGETRPGAQARLLAAHLWARVRNDPGSAPGHGYGRLAAVAATGVGGAEQIAALYAVAARGLGLPVRLIVGFTVPEGANGLVRSGDVAVWPQVRLGGLGWVSFGPTAQAAPGWQAAPAPTAAPLPSTPPRVVPGAGVPTPGDRLASDGPLPVRRPDWPLIALIAAAVLATAWLSPRVGRAVRRRRRRSRPVPADRIAAAFQEVVDTAARAGSPVAASATVRQALDRVDTAIDRRRPPDNDFAPRQADLHVLRELTERAVYGARPLTTAEADDAWARADRLRRRLRRPAPLRRRRP</sequence>
<evidence type="ECO:0000256" key="2">
    <source>
        <dbReference type="SAM" id="Phobius"/>
    </source>
</evidence>
<feature type="transmembrane region" description="Helical" evidence="2">
    <location>
        <begin position="258"/>
        <end position="279"/>
    </location>
</feature>
<feature type="transmembrane region" description="Helical" evidence="2">
    <location>
        <begin position="221"/>
        <end position="237"/>
    </location>
</feature>
<evidence type="ECO:0000259" key="3">
    <source>
        <dbReference type="SMART" id="SM00460"/>
    </source>
</evidence>
<feature type="region of interest" description="Disordered" evidence="1">
    <location>
        <begin position="424"/>
        <end position="448"/>
    </location>
</feature>
<dbReference type="SUPFAM" id="SSF54001">
    <property type="entry name" value="Cysteine proteinases"/>
    <property type="match status" value="1"/>
</dbReference>
<feature type="transmembrane region" description="Helical" evidence="2">
    <location>
        <begin position="617"/>
        <end position="637"/>
    </location>
</feature>
<protein>
    <recommendedName>
        <fullName evidence="3">Transglutaminase-like domain-containing protein</fullName>
    </recommendedName>
</protein>
<feature type="transmembrane region" description="Helical" evidence="2">
    <location>
        <begin position="113"/>
        <end position="137"/>
    </location>
</feature>
<keyword evidence="2" id="KW-0472">Membrane</keyword>